<protein>
    <submittedName>
        <fullName evidence="1">Uncharacterized protein</fullName>
    </submittedName>
</protein>
<evidence type="ECO:0000313" key="1">
    <source>
        <dbReference type="EMBL" id="AXY74683.1"/>
    </source>
</evidence>
<gene>
    <name evidence="1" type="ORF">D3H65_12125</name>
</gene>
<proteinExistence type="predicted"/>
<dbReference type="Proteomes" id="UP000263900">
    <property type="component" value="Chromosome"/>
</dbReference>
<accession>A0A3B7MMZ8</accession>
<name>A0A3B7MMZ8_9BACT</name>
<evidence type="ECO:0000313" key="2">
    <source>
        <dbReference type="Proteomes" id="UP000263900"/>
    </source>
</evidence>
<keyword evidence="2" id="KW-1185">Reference proteome</keyword>
<dbReference type="AlphaFoldDB" id="A0A3B7MMZ8"/>
<sequence>MASAPIAVFSAALPGFRNDPLPYEVFDQESLPDNIPFLFKKRSLSSVVPIKSAPALVPAFPVRFHMVPLAAPVSDTQLVLILFQ</sequence>
<dbReference type="EMBL" id="CP032157">
    <property type="protein sequence ID" value="AXY74683.1"/>
    <property type="molecule type" value="Genomic_DNA"/>
</dbReference>
<dbReference type="KEGG" id="pseg:D3H65_12125"/>
<reference evidence="1 2" key="1">
    <citation type="submission" date="2018-09" db="EMBL/GenBank/DDBJ databases">
        <title>Genome sequencing of strain 6GH32-13.</title>
        <authorList>
            <person name="Weon H.-Y."/>
            <person name="Heo J."/>
            <person name="Kwon S.-W."/>
        </authorList>
    </citation>
    <scope>NUCLEOTIDE SEQUENCE [LARGE SCALE GENOMIC DNA]</scope>
    <source>
        <strain evidence="1 2">5GH32-13</strain>
    </source>
</reference>
<organism evidence="1 2">
    <name type="scientific">Paraflavitalea soli</name>
    <dbReference type="NCBI Taxonomy" id="2315862"/>
    <lineage>
        <taxon>Bacteria</taxon>
        <taxon>Pseudomonadati</taxon>
        <taxon>Bacteroidota</taxon>
        <taxon>Chitinophagia</taxon>
        <taxon>Chitinophagales</taxon>
        <taxon>Chitinophagaceae</taxon>
        <taxon>Paraflavitalea</taxon>
    </lineage>
</organism>